<dbReference type="PANTHER" id="PTHR43108">
    <property type="entry name" value="N-ACETYLGLUCOSAMINE-6-SULFATASE FAMILY MEMBER"/>
    <property type="match status" value="1"/>
</dbReference>
<evidence type="ECO:0000259" key="3">
    <source>
        <dbReference type="Pfam" id="PF00884"/>
    </source>
</evidence>
<dbReference type="InterPro" id="IPR000917">
    <property type="entry name" value="Sulfatase_N"/>
</dbReference>
<dbReference type="SUPFAM" id="SSF53649">
    <property type="entry name" value="Alkaline phosphatase-like"/>
    <property type="match status" value="1"/>
</dbReference>
<evidence type="ECO:0000256" key="2">
    <source>
        <dbReference type="SAM" id="SignalP"/>
    </source>
</evidence>
<dbReference type="Proteomes" id="UP000236333">
    <property type="component" value="Unassembled WGS sequence"/>
</dbReference>
<evidence type="ECO:0000256" key="1">
    <source>
        <dbReference type="ARBA" id="ARBA00008779"/>
    </source>
</evidence>
<feature type="signal peptide" evidence="2">
    <location>
        <begin position="1"/>
        <end position="24"/>
    </location>
</feature>
<dbReference type="AlphaFoldDB" id="A0A2J8ACW0"/>
<feature type="chain" id="PRO_5014365146" evidence="2">
    <location>
        <begin position="25"/>
        <end position="364"/>
    </location>
</feature>
<dbReference type="Gene3D" id="3.40.720.10">
    <property type="entry name" value="Alkaline Phosphatase, subunit A"/>
    <property type="match status" value="1"/>
</dbReference>
<evidence type="ECO:0000313" key="4">
    <source>
        <dbReference type="EMBL" id="PNH10346.1"/>
    </source>
</evidence>
<comment type="caution">
    <text evidence="4">The sequence shown here is derived from an EMBL/GenBank/DDBJ whole genome shotgun (WGS) entry which is preliminary data.</text>
</comment>
<dbReference type="EMBL" id="PGGS01000059">
    <property type="protein sequence ID" value="PNH10346.1"/>
    <property type="molecule type" value="Genomic_DNA"/>
</dbReference>
<dbReference type="OrthoDB" id="539587at2759"/>
<reference evidence="4 5" key="1">
    <citation type="journal article" date="2017" name="Mol. Biol. Evol.">
        <title>The 4-celled Tetrabaena socialis nuclear genome reveals the essential components for genetic control of cell number at the origin of multicellularity in the volvocine lineage.</title>
        <authorList>
            <person name="Featherston J."/>
            <person name="Arakaki Y."/>
            <person name="Hanschen E.R."/>
            <person name="Ferris P.J."/>
            <person name="Michod R.E."/>
            <person name="Olson B.J.S.C."/>
            <person name="Nozaki H."/>
            <person name="Durand P.M."/>
        </authorList>
    </citation>
    <scope>NUCLEOTIDE SEQUENCE [LARGE SCALE GENOMIC DNA]</scope>
    <source>
        <strain evidence="4 5">NIES-571</strain>
    </source>
</reference>
<dbReference type="InterPro" id="IPR017850">
    <property type="entry name" value="Alkaline_phosphatase_core_sf"/>
</dbReference>
<keyword evidence="2" id="KW-0732">Signal</keyword>
<protein>
    <submittedName>
        <fullName evidence="4">Arylsulfatase</fullName>
    </submittedName>
</protein>
<feature type="domain" description="Sulfatase N-terminal" evidence="3">
    <location>
        <begin position="44"/>
        <end position="125"/>
    </location>
</feature>
<gene>
    <name evidence="4" type="ORF">TSOC_002928</name>
</gene>
<evidence type="ECO:0000313" key="5">
    <source>
        <dbReference type="Proteomes" id="UP000236333"/>
    </source>
</evidence>
<accession>A0A2J8ACW0</accession>
<keyword evidence="5" id="KW-1185">Reference proteome</keyword>
<dbReference type="GO" id="GO:0008449">
    <property type="term" value="F:N-acetylglucosamine-6-sulfatase activity"/>
    <property type="evidence" value="ECO:0007669"/>
    <property type="project" value="TreeGrafter"/>
</dbReference>
<organism evidence="4 5">
    <name type="scientific">Tetrabaena socialis</name>
    <dbReference type="NCBI Taxonomy" id="47790"/>
    <lineage>
        <taxon>Eukaryota</taxon>
        <taxon>Viridiplantae</taxon>
        <taxon>Chlorophyta</taxon>
        <taxon>core chlorophytes</taxon>
        <taxon>Chlorophyceae</taxon>
        <taxon>CS clade</taxon>
        <taxon>Chlamydomonadales</taxon>
        <taxon>Tetrabaenaceae</taxon>
        <taxon>Tetrabaena</taxon>
    </lineage>
</organism>
<comment type="similarity">
    <text evidence="1">Belongs to the sulfatase family.</text>
</comment>
<dbReference type="GO" id="GO:0005539">
    <property type="term" value="F:glycosaminoglycan binding"/>
    <property type="evidence" value="ECO:0007669"/>
    <property type="project" value="TreeGrafter"/>
</dbReference>
<dbReference type="Pfam" id="PF00884">
    <property type="entry name" value="Sulfatase"/>
    <property type="match status" value="1"/>
</dbReference>
<dbReference type="PANTHER" id="PTHR43108:SF8">
    <property type="entry name" value="SD21168P"/>
    <property type="match status" value="1"/>
</dbReference>
<sequence length="364" mass="39760">MQVAMRRPWGAGTGLRAALGAAAAELLGGAGGREGGGRGGASGVETLNASGVLDNTYIIYSSDNGYHVGTHRFGAGKVLPYEEDLRVPFLIRGPGIKASKSTKPTNTKVGLHVDFAPTILTLAGAGGQLGDKALDGTPLGLAASDDGTLRADYPRPQHHRNQFQAEFWGSWIDELLHHLPGYVNNTWKAVRVYDEERNGWKYIYSCTGSKEIYDLKKDPGELNNMYDTAPMNVRTRLEALLAVLAVCRGDTCTNPWKVLHPGGEVQSWSDAIKSKYDDVYARIKPFKFVACLGYQDLSNEMSEYRVVNPASISQVRHLASVDAVHIPVTLEAPVERFAVPVPKDVLDSDVARWYEVAEVKYHFA</sequence>
<proteinExistence type="inferred from homology"/>
<name>A0A2J8ACW0_9CHLO</name>